<keyword evidence="1 4" id="KW-0808">Transferase</keyword>
<dbReference type="Proteomes" id="UP000886934">
    <property type="component" value="Unassembled WGS sequence"/>
</dbReference>
<evidence type="ECO:0000313" key="10">
    <source>
        <dbReference type="Proteomes" id="UP000886934"/>
    </source>
</evidence>
<accession>A0A2X4NP37</accession>
<dbReference type="GeneID" id="48820577"/>
<sequence length="147" mass="16445">MRIFQATPGDIPRVTPLFVEYRAFYRLPARPEAAEAFLLERCTAGESVLFVAQSEAGEVLGFAHLYPLFCSLALKPIWLLYDLFVAPAARQQGVAQALLARADRHGQETGAAFLMLSTATDNRQAQALYEGHGYQRDNEFYSYIKPL</sequence>
<dbReference type="PANTHER" id="PTHR43877">
    <property type="entry name" value="AMINOALKYLPHOSPHONATE N-ACETYLTRANSFERASE-RELATED-RELATED"/>
    <property type="match status" value="1"/>
</dbReference>
<dbReference type="CDD" id="cd04301">
    <property type="entry name" value="NAT_SF"/>
    <property type="match status" value="1"/>
</dbReference>
<dbReference type="EMBL" id="JAWZVU010000095">
    <property type="protein sequence ID" value="MDX7721814.1"/>
    <property type="molecule type" value="Genomic_DNA"/>
</dbReference>
<reference evidence="4" key="1">
    <citation type="journal article" date="2019" name="J Environ">
        <title>Genetic characterization and potential molecular dissemination mechanism of tet (31) gene in Aeromonas caviae from an oxytetracycline wastewater treatment system.</title>
        <authorList>
            <person name="Shi Y."/>
            <person name="Tian Z."/>
            <person name="Leclercq S.O."/>
            <person name="Zhang H."/>
            <person name="Yang M."/>
            <person name="Zhang Y."/>
        </authorList>
    </citation>
    <scope>NUCLEOTIDE SEQUENCE</scope>
    <source>
        <strain evidence="4">T25-39</strain>
    </source>
</reference>
<evidence type="ECO:0000256" key="2">
    <source>
        <dbReference type="ARBA" id="ARBA00023315"/>
    </source>
</evidence>
<evidence type="ECO:0000313" key="7">
    <source>
        <dbReference type="EMBL" id="MDX7721814.1"/>
    </source>
</evidence>
<evidence type="ECO:0000313" key="6">
    <source>
        <dbReference type="EMBL" id="GJB92103.1"/>
    </source>
</evidence>
<organism evidence="5 10">
    <name type="scientific">Aeromonas caviae</name>
    <name type="common">Aeromonas punctata</name>
    <dbReference type="NCBI Taxonomy" id="648"/>
    <lineage>
        <taxon>Bacteria</taxon>
        <taxon>Pseudomonadati</taxon>
        <taxon>Pseudomonadota</taxon>
        <taxon>Gammaproteobacteria</taxon>
        <taxon>Aeromonadales</taxon>
        <taxon>Aeromonadaceae</taxon>
        <taxon>Aeromonas</taxon>
    </lineage>
</organism>
<dbReference type="InterPro" id="IPR016181">
    <property type="entry name" value="Acyl_CoA_acyltransferase"/>
</dbReference>
<dbReference type="InterPro" id="IPR000182">
    <property type="entry name" value="GNAT_dom"/>
</dbReference>
<reference evidence="8" key="2">
    <citation type="submission" date="2020-12" db="EMBL/GenBank/DDBJ databases">
        <title>GES Beta-lactamases isolated from hospital effluents in Brazil.</title>
        <authorList>
            <person name="Conte D."/>
            <person name="Mesa D."/>
            <person name="Palmeiro J.K."/>
            <person name="Dalla-Costa L.M."/>
        </authorList>
    </citation>
    <scope>NUCLEOTIDE SEQUENCE [LARGE SCALE GENOMIC DNA]</scope>
    <source>
        <strain evidence="8">Aero21</strain>
    </source>
</reference>
<gene>
    <name evidence="4" type="ORF">C1C91_09860</name>
    <name evidence="8" type="ORF">JC965_18840</name>
    <name evidence="5" type="ORF">KAM351_00160</name>
    <name evidence="6" type="ORF">KAM382_21640</name>
    <name evidence="7" type="ORF">SJS77_15270</name>
</gene>
<proteinExistence type="predicted"/>
<dbReference type="Proteomes" id="UP001277183">
    <property type="component" value="Unassembled WGS sequence"/>
</dbReference>
<keyword evidence="2" id="KW-0012">Acyltransferase</keyword>
<name>A0A2X4NP37_AERCA</name>
<dbReference type="AlphaFoldDB" id="A0A2X4NP37"/>
<evidence type="ECO:0000313" key="8">
    <source>
        <dbReference type="EMBL" id="QQA60210.1"/>
    </source>
</evidence>
<feature type="domain" description="N-acetyltransferase" evidence="3">
    <location>
        <begin position="1"/>
        <end position="147"/>
    </location>
</feature>
<dbReference type="SUPFAM" id="SSF55729">
    <property type="entry name" value="Acyl-CoA N-acyltransferases (Nat)"/>
    <property type="match status" value="1"/>
</dbReference>
<dbReference type="OrthoDB" id="9792929at2"/>
<evidence type="ECO:0000313" key="4">
    <source>
        <dbReference type="EMBL" id="AXB05256.1"/>
    </source>
</evidence>
<dbReference type="GO" id="GO:0016747">
    <property type="term" value="F:acyltransferase activity, transferring groups other than amino-acyl groups"/>
    <property type="evidence" value="ECO:0007669"/>
    <property type="project" value="InterPro"/>
</dbReference>
<dbReference type="Pfam" id="PF00583">
    <property type="entry name" value="Acetyltransf_1"/>
    <property type="match status" value="1"/>
</dbReference>
<dbReference type="PANTHER" id="PTHR43877:SF2">
    <property type="entry name" value="AMINOALKYLPHOSPHONATE N-ACETYLTRANSFERASE-RELATED"/>
    <property type="match status" value="1"/>
</dbReference>
<dbReference type="EMBL" id="BPNN01000001">
    <property type="protein sequence ID" value="GJA61405.1"/>
    <property type="molecule type" value="Genomic_DNA"/>
</dbReference>
<dbReference type="EMBL" id="BPOP01000019">
    <property type="protein sequence ID" value="GJB92103.1"/>
    <property type="molecule type" value="Genomic_DNA"/>
</dbReference>
<reference evidence="5 9" key="3">
    <citation type="submission" date="2021-07" db="EMBL/GenBank/DDBJ databases">
        <title>Draft genome sequence of carbapenem-resistant Aeromonas spp. in Japan.</title>
        <authorList>
            <person name="Maehana S."/>
            <person name="Suzuki M."/>
            <person name="Kitasato H."/>
        </authorList>
    </citation>
    <scope>NUCLEOTIDE SEQUENCE</scope>
    <source>
        <strain evidence="5">KAM351</strain>
        <strain evidence="6 9">KAM382</strain>
    </source>
</reference>
<evidence type="ECO:0000313" key="9">
    <source>
        <dbReference type="Proteomes" id="UP000737420"/>
    </source>
</evidence>
<reference evidence="7" key="4">
    <citation type="submission" date="2023-11" db="EMBL/GenBank/DDBJ databases">
        <title>WGS of Aeromonas in Northern Israel.</title>
        <authorList>
            <person name="Hershko Y."/>
        </authorList>
    </citation>
    <scope>NUCLEOTIDE SEQUENCE</scope>
    <source>
        <strain evidence="7">77416</strain>
    </source>
</reference>
<dbReference type="Proteomes" id="UP000266778">
    <property type="component" value="Chromosome"/>
</dbReference>
<evidence type="ECO:0000256" key="1">
    <source>
        <dbReference type="ARBA" id="ARBA00022679"/>
    </source>
</evidence>
<dbReference type="InterPro" id="IPR050832">
    <property type="entry name" value="Bact_Acetyltransf"/>
</dbReference>
<evidence type="ECO:0000259" key="3">
    <source>
        <dbReference type="PROSITE" id="PS51186"/>
    </source>
</evidence>
<dbReference type="Gene3D" id="3.40.630.30">
    <property type="match status" value="1"/>
</dbReference>
<protein>
    <submittedName>
        <fullName evidence="4 5">N-acetyltransferase</fullName>
    </submittedName>
</protein>
<dbReference type="EMBL" id="CP065937">
    <property type="protein sequence ID" value="QQA60210.1"/>
    <property type="molecule type" value="Genomic_DNA"/>
</dbReference>
<dbReference type="PROSITE" id="PS51186">
    <property type="entry name" value="GNAT"/>
    <property type="match status" value="1"/>
</dbReference>
<evidence type="ECO:0000313" key="5">
    <source>
        <dbReference type="EMBL" id="GJA61405.1"/>
    </source>
</evidence>
<dbReference type="EMBL" id="CP025706">
    <property type="protein sequence ID" value="AXB05256.1"/>
    <property type="molecule type" value="Genomic_DNA"/>
</dbReference>
<dbReference type="RefSeq" id="WP_042015636.1">
    <property type="nucleotide sequence ID" value="NZ_AP022110.1"/>
</dbReference>
<dbReference type="Proteomes" id="UP000737420">
    <property type="component" value="Unassembled WGS sequence"/>
</dbReference>